<comment type="caution">
    <text evidence="1">The sequence shown here is derived from an EMBL/GenBank/DDBJ whole genome shotgun (WGS) entry which is preliminary data.</text>
</comment>
<accession>A0A3S5AI88</accession>
<evidence type="ECO:0000313" key="1">
    <source>
        <dbReference type="EMBL" id="VEL20948.1"/>
    </source>
</evidence>
<proteinExistence type="predicted"/>
<dbReference type="Proteomes" id="UP000784294">
    <property type="component" value="Unassembled WGS sequence"/>
</dbReference>
<reference evidence="1" key="1">
    <citation type="submission" date="2018-11" db="EMBL/GenBank/DDBJ databases">
        <authorList>
            <consortium name="Pathogen Informatics"/>
        </authorList>
    </citation>
    <scope>NUCLEOTIDE SEQUENCE</scope>
</reference>
<dbReference type="EMBL" id="CAAALY010048748">
    <property type="protein sequence ID" value="VEL20948.1"/>
    <property type="molecule type" value="Genomic_DNA"/>
</dbReference>
<name>A0A3S5AI88_9PLAT</name>
<protein>
    <submittedName>
        <fullName evidence="1">Uncharacterized protein</fullName>
    </submittedName>
</protein>
<evidence type="ECO:0000313" key="2">
    <source>
        <dbReference type="Proteomes" id="UP000784294"/>
    </source>
</evidence>
<organism evidence="1 2">
    <name type="scientific">Protopolystoma xenopodis</name>
    <dbReference type="NCBI Taxonomy" id="117903"/>
    <lineage>
        <taxon>Eukaryota</taxon>
        <taxon>Metazoa</taxon>
        <taxon>Spiralia</taxon>
        <taxon>Lophotrochozoa</taxon>
        <taxon>Platyhelminthes</taxon>
        <taxon>Monogenea</taxon>
        <taxon>Polyopisthocotylea</taxon>
        <taxon>Polystomatidea</taxon>
        <taxon>Polystomatidae</taxon>
        <taxon>Protopolystoma</taxon>
    </lineage>
</organism>
<sequence length="92" mass="9630">MVLELCELLSELAERRASALADCTAANPQVATMQTTTPNSISAAATPIAVVAEIATSNGTAAQESSSSIGRFILLSDFPSIMDKLNTITCRR</sequence>
<dbReference type="AlphaFoldDB" id="A0A3S5AI88"/>
<keyword evidence="2" id="KW-1185">Reference proteome</keyword>
<gene>
    <name evidence="1" type="ORF">PXEA_LOCUS14388</name>
</gene>